<evidence type="ECO:0000313" key="6">
    <source>
        <dbReference type="Proteomes" id="UP000199550"/>
    </source>
</evidence>
<dbReference type="OrthoDB" id="8281972at2"/>
<dbReference type="STRING" id="195913.SAMN04488004_103130"/>
<name>A0A1I4D1I5_9RHOB</name>
<dbReference type="InterPro" id="IPR001789">
    <property type="entry name" value="Sig_transdc_resp-reg_receiver"/>
</dbReference>
<evidence type="ECO:0000313" key="5">
    <source>
        <dbReference type="EMBL" id="SFK86853.1"/>
    </source>
</evidence>
<dbReference type="SUPFAM" id="SSF52172">
    <property type="entry name" value="CheY-like"/>
    <property type="match status" value="1"/>
</dbReference>
<dbReference type="InterPro" id="IPR027417">
    <property type="entry name" value="P-loop_NTPase"/>
</dbReference>
<dbReference type="GO" id="GO:0005829">
    <property type="term" value="C:cytosol"/>
    <property type="evidence" value="ECO:0007669"/>
    <property type="project" value="TreeGrafter"/>
</dbReference>
<dbReference type="AlphaFoldDB" id="A0A1I4D1I5"/>
<dbReference type="Pfam" id="PF13614">
    <property type="entry name" value="AAA_31"/>
    <property type="match status" value="1"/>
</dbReference>
<keyword evidence="6" id="KW-1185">Reference proteome</keyword>
<protein>
    <submittedName>
        <fullName evidence="5">Pilus assembly protein CpaE</fullName>
    </submittedName>
</protein>
<dbReference type="InterPro" id="IPR025669">
    <property type="entry name" value="AAA_dom"/>
</dbReference>
<accession>A0A1I4D1I5</accession>
<proteinExistence type="predicted"/>
<dbReference type="RefSeq" id="WP_090185717.1">
    <property type="nucleotide sequence ID" value="NZ_FOTF01000003.1"/>
</dbReference>
<dbReference type="Gene3D" id="3.40.50.300">
    <property type="entry name" value="P-loop containing nucleotide triphosphate hydrolases"/>
    <property type="match status" value="1"/>
</dbReference>
<evidence type="ECO:0000256" key="1">
    <source>
        <dbReference type="ARBA" id="ARBA00022741"/>
    </source>
</evidence>
<reference evidence="5 6" key="1">
    <citation type="submission" date="2016-10" db="EMBL/GenBank/DDBJ databases">
        <authorList>
            <person name="de Groot N.N."/>
        </authorList>
    </citation>
    <scope>NUCLEOTIDE SEQUENCE [LARGE SCALE GENOMIC DNA]</scope>
    <source>
        <strain evidence="5 6">DSM 16199</strain>
    </source>
</reference>
<keyword evidence="3" id="KW-0597">Phosphoprotein</keyword>
<dbReference type="Gene3D" id="3.40.50.2300">
    <property type="match status" value="1"/>
</dbReference>
<dbReference type="InterPro" id="IPR050625">
    <property type="entry name" value="ParA/MinD_ATPase"/>
</dbReference>
<dbReference type="GO" id="GO:0005524">
    <property type="term" value="F:ATP binding"/>
    <property type="evidence" value="ECO:0007669"/>
    <property type="project" value="UniProtKB-KW"/>
</dbReference>
<dbReference type="GO" id="GO:0016887">
    <property type="term" value="F:ATP hydrolysis activity"/>
    <property type="evidence" value="ECO:0007669"/>
    <property type="project" value="TreeGrafter"/>
</dbReference>
<dbReference type="GO" id="GO:0051782">
    <property type="term" value="P:negative regulation of cell division"/>
    <property type="evidence" value="ECO:0007669"/>
    <property type="project" value="TreeGrafter"/>
</dbReference>
<dbReference type="InterPro" id="IPR011006">
    <property type="entry name" value="CheY-like_superfamily"/>
</dbReference>
<organism evidence="5 6">
    <name type="scientific">Loktanella salsilacus</name>
    <dbReference type="NCBI Taxonomy" id="195913"/>
    <lineage>
        <taxon>Bacteria</taxon>
        <taxon>Pseudomonadati</taxon>
        <taxon>Pseudomonadota</taxon>
        <taxon>Alphaproteobacteria</taxon>
        <taxon>Rhodobacterales</taxon>
        <taxon>Roseobacteraceae</taxon>
        <taxon>Loktanella</taxon>
    </lineage>
</organism>
<feature type="modified residue" description="4-aspartylphosphate" evidence="3">
    <location>
        <position position="32"/>
    </location>
</feature>
<dbReference type="GO" id="GO:0000160">
    <property type="term" value="P:phosphorelay signal transduction system"/>
    <property type="evidence" value="ECO:0007669"/>
    <property type="project" value="InterPro"/>
</dbReference>
<evidence type="ECO:0000256" key="3">
    <source>
        <dbReference type="PROSITE-ProRule" id="PRU00169"/>
    </source>
</evidence>
<sequence>MSSNAIHKSDSPALVACTVSRDVQIFDLLIEDMEAALGESWGDLSFDDALAFLRQPDAAELQFLAVAMDAEDEVNLDRIAAIISAAKTQEIKVILITEDVSPAALHKLLREGGDEFVPYPLPENELANAIERVLTPAAEIAIAPELQNKLKATGTHDGVLIAVHGMAGGTGATTFAVNLAWELSLLDKDNPPRVCLLDLDLQCGSVSTYLDLPRREAVLELMSDTEAMDSTSFMQALLSYDQKLHVLTAPTDMIPMDLITSADVSRILEMARTNFDYIIIDMPSVMVEWSQTVLEAAHIYFATLELDMRSAQNTLRLKRALQSENLPFEKLRFVLNRAPGFTDLSGKARVKRLGESLGISVEVQLPDGGKQVAQTGDHGTPLAVNAPKNTMRKEIAKLAASVHAVNRADHAEARG</sequence>
<dbReference type="EMBL" id="FOTF01000003">
    <property type="protein sequence ID" value="SFK86853.1"/>
    <property type="molecule type" value="Genomic_DNA"/>
</dbReference>
<dbReference type="PANTHER" id="PTHR43384:SF6">
    <property type="entry name" value="SEPTUM SITE-DETERMINING PROTEIN MIND HOMOLOG, CHLOROPLASTIC"/>
    <property type="match status" value="1"/>
</dbReference>
<keyword evidence="2" id="KW-0067">ATP-binding</keyword>
<dbReference type="PANTHER" id="PTHR43384">
    <property type="entry name" value="SEPTUM SITE-DETERMINING PROTEIN MIND HOMOLOG, CHLOROPLASTIC-RELATED"/>
    <property type="match status" value="1"/>
</dbReference>
<dbReference type="Proteomes" id="UP000199550">
    <property type="component" value="Unassembled WGS sequence"/>
</dbReference>
<feature type="domain" description="Response regulatory" evidence="4">
    <location>
        <begin position="1"/>
        <end position="134"/>
    </location>
</feature>
<dbReference type="SUPFAM" id="SSF52540">
    <property type="entry name" value="P-loop containing nucleoside triphosphate hydrolases"/>
    <property type="match status" value="1"/>
</dbReference>
<gene>
    <name evidence="5" type="ORF">SAMN04488004_103130</name>
</gene>
<evidence type="ECO:0000256" key="2">
    <source>
        <dbReference type="ARBA" id="ARBA00022840"/>
    </source>
</evidence>
<keyword evidence="1" id="KW-0547">Nucleotide-binding</keyword>
<evidence type="ECO:0000259" key="4">
    <source>
        <dbReference type="PROSITE" id="PS50110"/>
    </source>
</evidence>
<dbReference type="GO" id="GO:0009898">
    <property type="term" value="C:cytoplasmic side of plasma membrane"/>
    <property type="evidence" value="ECO:0007669"/>
    <property type="project" value="TreeGrafter"/>
</dbReference>
<dbReference type="PROSITE" id="PS50110">
    <property type="entry name" value="RESPONSE_REGULATORY"/>
    <property type="match status" value="1"/>
</dbReference>